<dbReference type="Pfam" id="PF00271">
    <property type="entry name" value="Helicase_C"/>
    <property type="match status" value="1"/>
</dbReference>
<reference evidence="3" key="1">
    <citation type="journal article" date="2015" name="Nature">
        <title>Complex archaea that bridge the gap between prokaryotes and eukaryotes.</title>
        <authorList>
            <person name="Spang A."/>
            <person name="Saw J.H."/>
            <person name="Jorgensen S.L."/>
            <person name="Zaremba-Niedzwiedzka K."/>
            <person name="Martijn J."/>
            <person name="Lind A.E."/>
            <person name="van Eijk R."/>
            <person name="Schleper C."/>
            <person name="Guy L."/>
            <person name="Ettema T.J."/>
        </authorList>
    </citation>
    <scope>NUCLEOTIDE SEQUENCE</scope>
</reference>
<dbReference type="AlphaFoldDB" id="A0A0F9S4V7"/>
<evidence type="ECO:0000259" key="2">
    <source>
        <dbReference type="PROSITE" id="PS51194"/>
    </source>
</evidence>
<dbReference type="PROSITE" id="PS51194">
    <property type="entry name" value="HELICASE_CTER"/>
    <property type="match status" value="1"/>
</dbReference>
<dbReference type="PANTHER" id="PTHR47396">
    <property type="entry name" value="TYPE I RESTRICTION ENZYME ECOKI R PROTEIN"/>
    <property type="match status" value="1"/>
</dbReference>
<organism evidence="3">
    <name type="scientific">marine sediment metagenome</name>
    <dbReference type="NCBI Taxonomy" id="412755"/>
    <lineage>
        <taxon>unclassified sequences</taxon>
        <taxon>metagenomes</taxon>
        <taxon>ecological metagenomes</taxon>
    </lineage>
</organism>
<dbReference type="InterPro" id="IPR014001">
    <property type="entry name" value="Helicase_ATP-bd"/>
</dbReference>
<dbReference type="SMART" id="SM00487">
    <property type="entry name" value="DEXDc"/>
    <property type="match status" value="1"/>
</dbReference>
<dbReference type="EMBL" id="LAZR01002889">
    <property type="protein sequence ID" value="KKN24353.1"/>
    <property type="molecule type" value="Genomic_DNA"/>
</dbReference>
<comment type="caution">
    <text evidence="3">The sequence shown here is derived from an EMBL/GenBank/DDBJ whole genome shotgun (WGS) entry which is preliminary data.</text>
</comment>
<accession>A0A0F9S4V7</accession>
<name>A0A0F9S4V7_9ZZZZ</name>
<dbReference type="GO" id="GO:0016787">
    <property type="term" value="F:hydrolase activity"/>
    <property type="evidence" value="ECO:0007669"/>
    <property type="project" value="InterPro"/>
</dbReference>
<dbReference type="PROSITE" id="PS51192">
    <property type="entry name" value="HELICASE_ATP_BIND_1"/>
    <property type="match status" value="1"/>
</dbReference>
<dbReference type="GO" id="GO:0005829">
    <property type="term" value="C:cytosol"/>
    <property type="evidence" value="ECO:0007669"/>
    <property type="project" value="TreeGrafter"/>
</dbReference>
<dbReference type="Gene3D" id="3.40.50.300">
    <property type="entry name" value="P-loop containing nucleotide triphosphate hydrolases"/>
    <property type="match status" value="2"/>
</dbReference>
<dbReference type="GO" id="GO:0003677">
    <property type="term" value="F:DNA binding"/>
    <property type="evidence" value="ECO:0007669"/>
    <property type="project" value="InterPro"/>
</dbReference>
<protein>
    <recommendedName>
        <fullName evidence="4">Helicase ATP-binding domain-containing protein</fullName>
    </recommendedName>
</protein>
<dbReference type="PANTHER" id="PTHR47396:SF1">
    <property type="entry name" value="ATP-DEPENDENT HELICASE IRC3-RELATED"/>
    <property type="match status" value="1"/>
</dbReference>
<dbReference type="GO" id="GO:0005524">
    <property type="term" value="F:ATP binding"/>
    <property type="evidence" value="ECO:0007669"/>
    <property type="project" value="InterPro"/>
</dbReference>
<dbReference type="InterPro" id="IPR001650">
    <property type="entry name" value="Helicase_C-like"/>
</dbReference>
<dbReference type="SUPFAM" id="SSF52540">
    <property type="entry name" value="P-loop containing nucleoside triphosphate hydrolases"/>
    <property type="match status" value="1"/>
</dbReference>
<dbReference type="InterPro" id="IPR027417">
    <property type="entry name" value="P-loop_NTPase"/>
</dbReference>
<sequence length="564" mass="63317">MRLRDYQAKALQGIHDQFEQNDSTLLVLATGLGKTVIVSHLVKDYLDKGRIMMLAHREELIGQAWRTLKRVTGIEPDTEMGDYHANSYGAFRSDIVVGTIQTQNAGRGMGLKRMTKFDPSDFSLLIIDEGHHAAAASYRRVIEYYQRNPKLKVIYLTATPDRADEKALGQFIDSVAYEYDLREGVDDGWLVPITQQSVYVDGLDYSSIRTTAGDLNGKDLARVLEFEEMLHGFCSPTIEIAGDKKTLIFAASCEQASRMTEILNRHKTGSARYVHGGTPKEERRELWPAYTAGEFQYLVNVGITTEGWDEPSVEVVVMARPTKSRSLMAQMLGRGTRALPNLIEDCAGADARKLAIAGSDKSELLVLDFVGNCGRHKLITPPDILGGKYEDDIVDRAKKNAEKDSAQSGIPVDVIEQLELAEKQLAQEKAEAEERDSRQKIKLRAKYSTAKVNPFEMYNIQPWREKGWHKGRQPSEKQVALLERNGIDVNGLSFTHASQLIDRVIRNTKEGKASYKMLKCLQRYGFNPDMEFSKARIVMDALSANSWRPLQPEQKAKVLQEIGA</sequence>
<feature type="domain" description="Helicase ATP-binding" evidence="1">
    <location>
        <begin position="15"/>
        <end position="178"/>
    </location>
</feature>
<evidence type="ECO:0008006" key="4">
    <source>
        <dbReference type="Google" id="ProtNLM"/>
    </source>
</evidence>
<dbReference type="InterPro" id="IPR006935">
    <property type="entry name" value="Helicase/UvrB_N"/>
</dbReference>
<proteinExistence type="predicted"/>
<evidence type="ECO:0000259" key="1">
    <source>
        <dbReference type="PROSITE" id="PS51192"/>
    </source>
</evidence>
<evidence type="ECO:0000313" key="3">
    <source>
        <dbReference type="EMBL" id="KKN24353.1"/>
    </source>
</evidence>
<dbReference type="InterPro" id="IPR050742">
    <property type="entry name" value="Helicase_Restrict-Modif_Enz"/>
</dbReference>
<feature type="domain" description="Helicase C-terminal" evidence="2">
    <location>
        <begin position="216"/>
        <end position="386"/>
    </location>
</feature>
<gene>
    <name evidence="3" type="ORF">LCGC14_0895800</name>
</gene>
<dbReference type="Pfam" id="PF04851">
    <property type="entry name" value="ResIII"/>
    <property type="match status" value="1"/>
</dbReference>